<protein>
    <recommendedName>
        <fullName evidence="5">Polyprotein</fullName>
    </recommendedName>
</protein>
<gene>
    <name evidence="2" type="ORF">PM001_LOCUS24204</name>
    <name evidence="3" type="ORF">PM001_LOCUS24209</name>
</gene>
<dbReference type="EMBL" id="CAKLBY020000238">
    <property type="protein sequence ID" value="CAK7939059.1"/>
    <property type="molecule type" value="Genomic_DNA"/>
</dbReference>
<organism evidence="2 4">
    <name type="scientific">Peronospora matthiolae</name>
    <dbReference type="NCBI Taxonomy" id="2874970"/>
    <lineage>
        <taxon>Eukaryota</taxon>
        <taxon>Sar</taxon>
        <taxon>Stramenopiles</taxon>
        <taxon>Oomycota</taxon>
        <taxon>Peronosporomycetes</taxon>
        <taxon>Peronosporales</taxon>
        <taxon>Peronosporaceae</taxon>
        <taxon>Peronospora</taxon>
    </lineage>
</organism>
<reference evidence="2" key="1">
    <citation type="submission" date="2024-01" db="EMBL/GenBank/DDBJ databases">
        <authorList>
            <person name="Webb A."/>
        </authorList>
    </citation>
    <scope>NUCLEOTIDE SEQUENCE</scope>
    <source>
        <strain evidence="2">Pm1</strain>
    </source>
</reference>
<feature type="coiled-coil region" evidence="1">
    <location>
        <begin position="66"/>
        <end position="93"/>
    </location>
</feature>
<sequence>MTHRLHQFNMESVSTMAKHLDDFDELIVGLQTLGEPVDEARQLVVLLSSLPSEYELIPAIVENAKDVSLIEVKEKLLKEYERLEEKDTTMEKAFRANGNAGRFKGAEDTVERGSLQERMVVDTMESGLSVANLVI</sequence>
<evidence type="ECO:0000313" key="4">
    <source>
        <dbReference type="Proteomes" id="UP001162060"/>
    </source>
</evidence>
<name>A0AAV1UWJ4_9STRA</name>
<dbReference type="AlphaFoldDB" id="A0AAV1UWJ4"/>
<evidence type="ECO:0008006" key="5">
    <source>
        <dbReference type="Google" id="ProtNLM"/>
    </source>
</evidence>
<evidence type="ECO:0000313" key="3">
    <source>
        <dbReference type="EMBL" id="CAK7939059.1"/>
    </source>
</evidence>
<keyword evidence="1" id="KW-0175">Coiled coil</keyword>
<evidence type="ECO:0000256" key="1">
    <source>
        <dbReference type="SAM" id="Coils"/>
    </source>
</evidence>
<proteinExistence type="predicted"/>
<dbReference type="EMBL" id="CAKLBY020000238">
    <property type="protein sequence ID" value="CAK7939054.1"/>
    <property type="molecule type" value="Genomic_DNA"/>
</dbReference>
<comment type="caution">
    <text evidence="2">The sequence shown here is derived from an EMBL/GenBank/DDBJ whole genome shotgun (WGS) entry which is preliminary data.</text>
</comment>
<dbReference type="Pfam" id="PF14223">
    <property type="entry name" value="Retrotran_gag_2"/>
    <property type="match status" value="1"/>
</dbReference>
<accession>A0AAV1UWJ4</accession>
<evidence type="ECO:0000313" key="2">
    <source>
        <dbReference type="EMBL" id="CAK7939054.1"/>
    </source>
</evidence>
<dbReference type="Proteomes" id="UP001162060">
    <property type="component" value="Unassembled WGS sequence"/>
</dbReference>